<name>A0A1E3PJ37_9ASCO</name>
<feature type="compositionally biased region" description="Low complexity" evidence="1">
    <location>
        <begin position="1"/>
        <end position="19"/>
    </location>
</feature>
<accession>A0A1E3PJ37</accession>
<feature type="compositionally biased region" description="Polar residues" evidence="1">
    <location>
        <begin position="638"/>
        <end position="660"/>
    </location>
</feature>
<gene>
    <name evidence="3" type="ORF">NADFUDRAFT_47053</name>
</gene>
<dbReference type="PANTHER" id="PTHR28208:SF3">
    <property type="entry name" value="PHOSPHATIDATE PHOSPHATASE APP1"/>
    <property type="match status" value="1"/>
</dbReference>
<feature type="region of interest" description="Disordered" evidence="1">
    <location>
        <begin position="672"/>
        <end position="692"/>
    </location>
</feature>
<evidence type="ECO:0000256" key="1">
    <source>
        <dbReference type="SAM" id="MobiDB-lite"/>
    </source>
</evidence>
<dbReference type="Proteomes" id="UP000095009">
    <property type="component" value="Unassembled WGS sequence"/>
</dbReference>
<proteinExistence type="predicted"/>
<evidence type="ECO:0000259" key="2">
    <source>
        <dbReference type="Pfam" id="PF09949"/>
    </source>
</evidence>
<feature type="compositionally biased region" description="Polar residues" evidence="1">
    <location>
        <begin position="788"/>
        <end position="797"/>
    </location>
</feature>
<dbReference type="STRING" id="857566.A0A1E3PJ37"/>
<dbReference type="InterPro" id="IPR052935">
    <property type="entry name" value="Mg2+_PAP"/>
</dbReference>
<dbReference type="EMBL" id="KV454410">
    <property type="protein sequence ID" value="ODQ65368.1"/>
    <property type="molecule type" value="Genomic_DNA"/>
</dbReference>
<feature type="compositionally biased region" description="Polar residues" evidence="1">
    <location>
        <begin position="678"/>
        <end position="692"/>
    </location>
</feature>
<dbReference type="GO" id="GO:0008195">
    <property type="term" value="F:phosphatidate phosphatase activity"/>
    <property type="evidence" value="ECO:0007669"/>
    <property type="project" value="InterPro"/>
</dbReference>
<organism evidence="3 4">
    <name type="scientific">Nadsonia fulvescens var. elongata DSM 6958</name>
    <dbReference type="NCBI Taxonomy" id="857566"/>
    <lineage>
        <taxon>Eukaryota</taxon>
        <taxon>Fungi</taxon>
        <taxon>Dikarya</taxon>
        <taxon>Ascomycota</taxon>
        <taxon>Saccharomycotina</taxon>
        <taxon>Dipodascomycetes</taxon>
        <taxon>Dipodascales</taxon>
        <taxon>Dipodascales incertae sedis</taxon>
        <taxon>Nadsonia</taxon>
    </lineage>
</organism>
<dbReference type="OrthoDB" id="541883at2759"/>
<feature type="region of interest" description="Disordered" evidence="1">
    <location>
        <begin position="788"/>
        <end position="823"/>
    </location>
</feature>
<feature type="domain" description="Phosphatidate phosphatase APP1 catalytic" evidence="2">
    <location>
        <begin position="333"/>
        <end position="491"/>
    </location>
</feature>
<keyword evidence="4" id="KW-1185">Reference proteome</keyword>
<evidence type="ECO:0000313" key="3">
    <source>
        <dbReference type="EMBL" id="ODQ65368.1"/>
    </source>
</evidence>
<evidence type="ECO:0000313" key="4">
    <source>
        <dbReference type="Proteomes" id="UP000095009"/>
    </source>
</evidence>
<feature type="region of interest" description="Disordered" evidence="1">
    <location>
        <begin position="1"/>
        <end position="28"/>
    </location>
</feature>
<dbReference type="GO" id="GO:0030479">
    <property type="term" value="C:actin cortical patch"/>
    <property type="evidence" value="ECO:0007669"/>
    <property type="project" value="TreeGrafter"/>
</dbReference>
<feature type="region of interest" description="Disordered" evidence="1">
    <location>
        <begin position="545"/>
        <end position="660"/>
    </location>
</feature>
<feature type="compositionally biased region" description="Polar residues" evidence="1">
    <location>
        <begin position="812"/>
        <end position="823"/>
    </location>
</feature>
<dbReference type="InterPro" id="IPR019236">
    <property type="entry name" value="APP1_cat"/>
</dbReference>
<feature type="compositionally biased region" description="Low complexity" evidence="1">
    <location>
        <begin position="582"/>
        <end position="593"/>
    </location>
</feature>
<feature type="compositionally biased region" description="Low complexity" evidence="1">
    <location>
        <begin position="553"/>
        <end position="564"/>
    </location>
</feature>
<dbReference type="AlphaFoldDB" id="A0A1E3PJ37"/>
<sequence>MSSLPPGRSSSSLSSLASSFTDNGNSSKREKVFGYLKSKRDEYLSSVDLNATKQNVSDKLMRGYAGASSSISSMTSSGSSSSGAVIGFDNITQKQLSQAKLAIYPSYSRLLDNSEYQVDVKGYISLPGLATRKNRLLLGLARQIIGIKSVEINDATSANSQCSPERHLISESNEDLISLNSSDEEEVKIMKLAAMDTKVNHPNTSTPFKDPAISFTPRIQKASSMPRGVLDDRILKDRLSPFVSRPILNKRIILKIGPSDEYLKQVGTDGFSNDDLVTATIYTDNNGRFSHRLTVKYPPGVVIIDGSNPDELVYKGDDVISTILPAFIPPQGISVISDIDDTIKHTGITGDKRNMFRNVFVKDFKDIGVKDVNKWYKAMEAACVKVNDYREKVHFHYVSNSPWQLFTPITKFIQEQNFPAGTFHLKTYTGLISGILEPAAGRKKANLERILRDFPERKFVLIGDSGEGDLEAYTDLVINYPTRILAIFIRDITTPANFDYGKIFDMERCQIDWQGLDSEPSDIEKTNREVPDDLINLETNLGHKTGKVSTILPSRSSSSSVSSMPLPPPPPPPPRRRGTVLSSTSPSPSSSTETEIKTDEPVIATSNSKKAKSPPQVPRKPVALRSSAGKILSAENLGETSSNSTSASEQNPKFNLTSTPALDLSIVAPPPLPKRSDGCSSTSTLKPSATAETASVIMTSDTNRFRSRTRSNSANIYDFSDYEDDQVISQLLDRKIDGWVRRLEAANNVLTAKNKSCKLILWRDGQDNRLIERSCEIIRKGLSYRDTISQGESQTENNIDDNGTDENARKPPSQSHNNDNSLL</sequence>
<dbReference type="Pfam" id="PF09949">
    <property type="entry name" value="APP1_cat"/>
    <property type="match status" value="1"/>
</dbReference>
<reference evidence="3 4" key="1">
    <citation type="journal article" date="2016" name="Proc. Natl. Acad. Sci. U.S.A.">
        <title>Comparative genomics of biotechnologically important yeasts.</title>
        <authorList>
            <person name="Riley R."/>
            <person name="Haridas S."/>
            <person name="Wolfe K.H."/>
            <person name="Lopes M.R."/>
            <person name="Hittinger C.T."/>
            <person name="Goeker M."/>
            <person name="Salamov A.A."/>
            <person name="Wisecaver J.H."/>
            <person name="Long T.M."/>
            <person name="Calvey C.H."/>
            <person name="Aerts A.L."/>
            <person name="Barry K.W."/>
            <person name="Choi C."/>
            <person name="Clum A."/>
            <person name="Coughlan A.Y."/>
            <person name="Deshpande S."/>
            <person name="Douglass A.P."/>
            <person name="Hanson S.J."/>
            <person name="Klenk H.-P."/>
            <person name="LaButti K.M."/>
            <person name="Lapidus A."/>
            <person name="Lindquist E.A."/>
            <person name="Lipzen A.M."/>
            <person name="Meier-Kolthoff J.P."/>
            <person name="Ohm R.A."/>
            <person name="Otillar R.P."/>
            <person name="Pangilinan J.L."/>
            <person name="Peng Y."/>
            <person name="Rokas A."/>
            <person name="Rosa C.A."/>
            <person name="Scheuner C."/>
            <person name="Sibirny A.A."/>
            <person name="Slot J.C."/>
            <person name="Stielow J.B."/>
            <person name="Sun H."/>
            <person name="Kurtzman C.P."/>
            <person name="Blackwell M."/>
            <person name="Grigoriev I.V."/>
            <person name="Jeffries T.W."/>
        </authorList>
    </citation>
    <scope>NUCLEOTIDE SEQUENCE [LARGE SCALE GENOMIC DNA]</scope>
    <source>
        <strain evidence="3 4">DSM 6958</strain>
    </source>
</reference>
<protein>
    <recommendedName>
        <fullName evidence="2">Phosphatidate phosphatase APP1 catalytic domain-containing protein</fullName>
    </recommendedName>
</protein>
<dbReference type="PANTHER" id="PTHR28208">
    <property type="entry name" value="PHOSPHATIDATE PHOSPHATASE APP1"/>
    <property type="match status" value="1"/>
</dbReference>